<name>A0A146ALY1_9BORD</name>
<dbReference type="SUPFAM" id="SSF53850">
    <property type="entry name" value="Periplasmic binding protein-like II"/>
    <property type="match status" value="1"/>
</dbReference>
<dbReference type="RefSeq" id="WP_082886979.1">
    <property type="nucleotide sequence ID" value="NZ_FKBS01000002.1"/>
</dbReference>
<dbReference type="InterPro" id="IPR005064">
    <property type="entry name" value="BUG"/>
</dbReference>
<dbReference type="PANTHER" id="PTHR42928">
    <property type="entry name" value="TRICARBOXYLATE-BINDING PROTEIN"/>
    <property type="match status" value="1"/>
</dbReference>
<dbReference type="Proteomes" id="UP000077037">
    <property type="component" value="Unassembled WGS sequence"/>
</dbReference>
<feature type="chain" id="PRO_5007523145" evidence="2">
    <location>
        <begin position="24"/>
        <end position="325"/>
    </location>
</feature>
<evidence type="ECO:0000256" key="2">
    <source>
        <dbReference type="SAM" id="SignalP"/>
    </source>
</evidence>
<dbReference type="CDD" id="cd13578">
    <property type="entry name" value="PBP2_Bug27"/>
    <property type="match status" value="1"/>
</dbReference>
<dbReference type="PIRSF" id="PIRSF017082">
    <property type="entry name" value="YflP"/>
    <property type="match status" value="1"/>
</dbReference>
<accession>A0A146ALY1</accession>
<protein>
    <submittedName>
        <fullName evidence="3">Putattive exported protein</fullName>
    </submittedName>
</protein>
<dbReference type="Gene3D" id="3.40.190.10">
    <property type="entry name" value="Periplasmic binding protein-like II"/>
    <property type="match status" value="1"/>
</dbReference>
<dbReference type="OrthoDB" id="8890377at2"/>
<dbReference type="AlphaFoldDB" id="A0A146ALY1"/>
<keyword evidence="2" id="KW-0732">Signal</keyword>
<organism evidence="3 4">
    <name type="scientific">Bordetella ansorpii</name>
    <dbReference type="NCBI Taxonomy" id="288768"/>
    <lineage>
        <taxon>Bacteria</taxon>
        <taxon>Pseudomonadati</taxon>
        <taxon>Pseudomonadota</taxon>
        <taxon>Betaproteobacteria</taxon>
        <taxon>Burkholderiales</taxon>
        <taxon>Alcaligenaceae</taxon>
        <taxon>Bordetella</taxon>
    </lineage>
</organism>
<evidence type="ECO:0000256" key="1">
    <source>
        <dbReference type="ARBA" id="ARBA00006987"/>
    </source>
</evidence>
<evidence type="ECO:0000313" key="4">
    <source>
        <dbReference type="Proteomes" id="UP000077037"/>
    </source>
</evidence>
<dbReference type="PANTHER" id="PTHR42928:SF5">
    <property type="entry name" value="BLR1237 PROTEIN"/>
    <property type="match status" value="1"/>
</dbReference>
<evidence type="ECO:0000313" key="3">
    <source>
        <dbReference type="EMBL" id="CZZ89882.1"/>
    </source>
</evidence>
<sequence>MKITIASVLCALCASFAATPAAATGQYPEKAVKMVIPFTPGGSNDVLARVIAQELSANWEQPVIAENKPGAAGNIGAEFVARSQADGYTLLIAANNVMSVNPVMYRQNFDPAKDFAPITLLGTVPVVLVVNPSVPAKSLQELVSYAKAHPGKLNYASSGAGSPQHLSAELFNSVVGISMTHIPYKGAAPATADLLAGQVHVLFAPLNSVLPHIQAGKLRALALGSKDRSALLPGVPTIAESGYPSYESDIWVGLAAPAGTPAGILQKINQDTRAVLTKPSVQKSLSEQGIEAKTSTPEEFRELAAQDLKRWGQVIKQAGISAESR</sequence>
<dbReference type="EMBL" id="FKBS01000002">
    <property type="protein sequence ID" value="CZZ89882.1"/>
    <property type="molecule type" value="Genomic_DNA"/>
</dbReference>
<reference evidence="3 4" key="1">
    <citation type="submission" date="2016-03" db="EMBL/GenBank/DDBJ databases">
        <authorList>
            <consortium name="Pathogen Informatics"/>
        </authorList>
    </citation>
    <scope>NUCLEOTIDE SEQUENCE [LARGE SCALE GENOMIC DNA]</scope>
    <source>
        <strain evidence="3 4">NCTC13364</strain>
    </source>
</reference>
<comment type="similarity">
    <text evidence="1">Belongs to the UPF0065 (bug) family.</text>
</comment>
<dbReference type="Gene3D" id="3.40.190.150">
    <property type="entry name" value="Bordetella uptake gene, domain 1"/>
    <property type="match status" value="1"/>
</dbReference>
<gene>
    <name evidence="3" type="ORF">SAMEA1982600_00078</name>
</gene>
<dbReference type="Pfam" id="PF03401">
    <property type="entry name" value="TctC"/>
    <property type="match status" value="1"/>
</dbReference>
<feature type="signal peptide" evidence="2">
    <location>
        <begin position="1"/>
        <end position="23"/>
    </location>
</feature>
<dbReference type="InterPro" id="IPR042100">
    <property type="entry name" value="Bug_dom1"/>
</dbReference>
<proteinExistence type="inferred from homology"/>